<evidence type="ECO:0000313" key="1">
    <source>
        <dbReference type="EMBL" id="MBK1868636.1"/>
    </source>
</evidence>
<dbReference type="EMBL" id="JAENHL010000007">
    <property type="protein sequence ID" value="MBK1868636.1"/>
    <property type="molecule type" value="Genomic_DNA"/>
</dbReference>
<accession>A0ACC5R7J5</accession>
<keyword evidence="2" id="KW-1185">Reference proteome</keyword>
<dbReference type="Proteomes" id="UP000616151">
    <property type="component" value="Unassembled WGS sequence"/>
</dbReference>
<gene>
    <name evidence="1" type="ORF">JHL16_19935</name>
</gene>
<organism evidence="1 2">
    <name type="scientific">Taklimakanibacter albus</name>
    <dbReference type="NCBI Taxonomy" id="2800327"/>
    <lineage>
        <taxon>Bacteria</taxon>
        <taxon>Pseudomonadati</taxon>
        <taxon>Pseudomonadota</taxon>
        <taxon>Alphaproteobacteria</taxon>
        <taxon>Hyphomicrobiales</taxon>
        <taxon>Aestuariivirgaceae</taxon>
        <taxon>Taklimakanibacter</taxon>
    </lineage>
</organism>
<sequence>MSDTAEQRVRKLPCWRGTVTLQPLKGGLSNASFIVSDERGKYVARVGEDFPCHHVFRDRELRASRAAFEAGLSPEVVHAEPGLMVVRFIEAHTFSEEDVRKNLERCVDIVHKCHRDMKRLVTGPASIFWVFHVLRDYGNTLTEGFHRLKLEVPRWLSAVDALEDAQIPLPVVFGHHDLLPGNFMDDGERIWLIDWEYGGFGTAMFDLANIAANNSLNEAEERQALEIYFDRSPSEAVLRAFDAMKTASALREAMWGMVSELHLNAPGVDYVAHANEYLGRYERALATFHDRYGAS</sequence>
<protein>
    <submittedName>
        <fullName evidence="1">Phosphotransferase</fullName>
    </submittedName>
</protein>
<proteinExistence type="predicted"/>
<reference evidence="1" key="1">
    <citation type="submission" date="2021-01" db="EMBL/GenBank/DDBJ databases">
        <authorList>
            <person name="Sun Q."/>
        </authorList>
    </citation>
    <scope>NUCLEOTIDE SEQUENCE</scope>
    <source>
        <strain evidence="1">YIM B02566</strain>
    </source>
</reference>
<evidence type="ECO:0000313" key="2">
    <source>
        <dbReference type="Proteomes" id="UP000616151"/>
    </source>
</evidence>
<comment type="caution">
    <text evidence="1">The sequence shown here is derived from an EMBL/GenBank/DDBJ whole genome shotgun (WGS) entry which is preliminary data.</text>
</comment>
<name>A0ACC5R7J5_9HYPH</name>